<dbReference type="EMBL" id="BMNT01000001">
    <property type="protein sequence ID" value="GGK61922.1"/>
    <property type="molecule type" value="Genomic_DNA"/>
</dbReference>
<accession>A0A917QP39</accession>
<dbReference type="AlphaFoldDB" id="A0A917QP39"/>
<evidence type="ECO:0000256" key="1">
    <source>
        <dbReference type="SAM" id="Coils"/>
    </source>
</evidence>
<comment type="caution">
    <text evidence="2">The sequence shown here is derived from an EMBL/GenBank/DDBJ whole genome shotgun (WGS) entry which is preliminary data.</text>
</comment>
<proteinExistence type="predicted"/>
<sequence>MTTGNLVAKLRAHRAAKERLDQARLELDEEIARVVDNGEWQIIDVAEVTGWSRETIRAIVKSVHERQSGVSTESAT</sequence>
<evidence type="ECO:0000313" key="2">
    <source>
        <dbReference type="EMBL" id="GGK61922.1"/>
    </source>
</evidence>
<dbReference type="RefSeq" id="WP_189160933.1">
    <property type="nucleotide sequence ID" value="NZ_BMNT01000001.1"/>
</dbReference>
<reference evidence="2" key="2">
    <citation type="submission" date="2020-09" db="EMBL/GenBank/DDBJ databases">
        <authorList>
            <person name="Sun Q."/>
            <person name="Ohkuma M."/>
        </authorList>
    </citation>
    <scope>NUCLEOTIDE SEQUENCE</scope>
    <source>
        <strain evidence="2">JCM 13064</strain>
    </source>
</reference>
<feature type="coiled-coil region" evidence="1">
    <location>
        <begin position="10"/>
        <end position="37"/>
    </location>
</feature>
<evidence type="ECO:0000313" key="3">
    <source>
        <dbReference type="Proteomes" id="UP000645217"/>
    </source>
</evidence>
<gene>
    <name evidence="2" type="ORF">GCM10007964_01330</name>
</gene>
<keyword evidence="1" id="KW-0175">Coiled coil</keyword>
<keyword evidence="3" id="KW-1185">Reference proteome</keyword>
<reference evidence="2" key="1">
    <citation type="journal article" date="2014" name="Int. J. Syst. Evol. Microbiol.">
        <title>Complete genome sequence of Corynebacterium casei LMG S-19264T (=DSM 44701T), isolated from a smear-ripened cheese.</title>
        <authorList>
            <consortium name="US DOE Joint Genome Institute (JGI-PGF)"/>
            <person name="Walter F."/>
            <person name="Albersmeier A."/>
            <person name="Kalinowski J."/>
            <person name="Ruckert C."/>
        </authorList>
    </citation>
    <scope>NUCLEOTIDE SEQUENCE</scope>
    <source>
        <strain evidence="2">JCM 13064</strain>
    </source>
</reference>
<name>A0A917QP39_9ACTN</name>
<protein>
    <submittedName>
        <fullName evidence="2">Uncharacterized protein</fullName>
    </submittedName>
</protein>
<organism evidence="2 3">
    <name type="scientific">Sphaerisporangium melleum</name>
    <dbReference type="NCBI Taxonomy" id="321316"/>
    <lineage>
        <taxon>Bacteria</taxon>
        <taxon>Bacillati</taxon>
        <taxon>Actinomycetota</taxon>
        <taxon>Actinomycetes</taxon>
        <taxon>Streptosporangiales</taxon>
        <taxon>Streptosporangiaceae</taxon>
        <taxon>Sphaerisporangium</taxon>
    </lineage>
</organism>
<dbReference type="Proteomes" id="UP000645217">
    <property type="component" value="Unassembled WGS sequence"/>
</dbReference>